<protein>
    <submittedName>
        <fullName evidence="2">Uncharacterized protein</fullName>
    </submittedName>
</protein>
<dbReference type="PANTHER" id="PTHR23185:SF0">
    <property type="entry name" value="PROTEIN VIRILIZER HOMOLOG"/>
    <property type="match status" value="1"/>
</dbReference>
<feature type="compositionally biased region" description="Basic and acidic residues" evidence="1">
    <location>
        <begin position="694"/>
        <end position="707"/>
    </location>
</feature>
<feature type="compositionally biased region" description="Acidic residues" evidence="1">
    <location>
        <begin position="638"/>
        <end position="648"/>
    </location>
</feature>
<feature type="compositionally biased region" description="Low complexity" evidence="1">
    <location>
        <begin position="2262"/>
        <end position="2271"/>
    </location>
</feature>
<feature type="compositionally biased region" description="Basic and acidic residues" evidence="1">
    <location>
        <begin position="589"/>
        <end position="637"/>
    </location>
</feature>
<feature type="compositionally biased region" description="Low complexity" evidence="1">
    <location>
        <begin position="2070"/>
        <end position="2088"/>
    </location>
</feature>
<feature type="region of interest" description="Disordered" evidence="1">
    <location>
        <begin position="2491"/>
        <end position="2574"/>
    </location>
</feature>
<feature type="compositionally biased region" description="Polar residues" evidence="1">
    <location>
        <begin position="419"/>
        <end position="442"/>
    </location>
</feature>
<feature type="compositionally biased region" description="Basic and acidic residues" evidence="1">
    <location>
        <begin position="541"/>
        <end position="577"/>
    </location>
</feature>
<feature type="region of interest" description="Disordered" evidence="1">
    <location>
        <begin position="1860"/>
        <end position="1884"/>
    </location>
</feature>
<organism evidence="2 3">
    <name type="scientific">Ostreobium quekettii</name>
    <dbReference type="NCBI Taxonomy" id="121088"/>
    <lineage>
        <taxon>Eukaryota</taxon>
        <taxon>Viridiplantae</taxon>
        <taxon>Chlorophyta</taxon>
        <taxon>core chlorophytes</taxon>
        <taxon>Ulvophyceae</taxon>
        <taxon>TCBD clade</taxon>
        <taxon>Bryopsidales</taxon>
        <taxon>Ostreobineae</taxon>
        <taxon>Ostreobiaceae</taxon>
        <taxon>Ostreobium</taxon>
    </lineage>
</organism>
<evidence type="ECO:0000256" key="1">
    <source>
        <dbReference type="SAM" id="MobiDB-lite"/>
    </source>
</evidence>
<reference evidence="2" key="1">
    <citation type="submission" date="2020-12" db="EMBL/GenBank/DDBJ databases">
        <authorList>
            <person name="Iha C."/>
        </authorList>
    </citation>
    <scope>NUCLEOTIDE SEQUENCE</scope>
</reference>
<feature type="compositionally biased region" description="Basic and acidic residues" evidence="1">
    <location>
        <begin position="2003"/>
        <end position="2019"/>
    </location>
</feature>
<name>A0A8S1J3L1_9CHLO</name>
<feature type="compositionally biased region" description="Basic and acidic residues" evidence="1">
    <location>
        <begin position="649"/>
        <end position="672"/>
    </location>
</feature>
<feature type="compositionally biased region" description="Basic and acidic residues" evidence="1">
    <location>
        <begin position="489"/>
        <end position="507"/>
    </location>
</feature>
<feature type="compositionally biased region" description="Basic and acidic residues" evidence="1">
    <location>
        <begin position="714"/>
        <end position="765"/>
    </location>
</feature>
<dbReference type="OrthoDB" id="515805at2759"/>
<comment type="caution">
    <text evidence="2">The sequence shown here is derived from an EMBL/GenBank/DDBJ whole genome shotgun (WGS) entry which is preliminary data.</text>
</comment>
<evidence type="ECO:0000313" key="3">
    <source>
        <dbReference type="Proteomes" id="UP000708148"/>
    </source>
</evidence>
<feature type="compositionally biased region" description="Pro residues" evidence="1">
    <location>
        <begin position="2563"/>
        <end position="2574"/>
    </location>
</feature>
<feature type="compositionally biased region" description="Low complexity" evidence="1">
    <location>
        <begin position="2148"/>
        <end position="2176"/>
    </location>
</feature>
<accession>A0A8S1J3L1</accession>
<sequence length="2574" mass="276117">MADARELFSATLDYERLGDHVEEVCFKAPVCITHVRVGNARIGGPGQALLRMYARDLNGLSGSRFVALCGGTVTCPEDGVVTIETEAITTDHVALRGRYESLQLAFLGRCHRQVKEEISGNAGMKALPMSTLPFPSEQSASHPRPTTDWAGLALPHLEQFSDSVANSINILDRFRGTALQHKGPPEESTLPEDVVRAMFSSADILCGLLGLGPVVRTSRLQDEPSAGDCAVSNTTLDTGSDLASRAADLAVLWCEILARNDDFPPRSQPNRGMVGLALAVVVCSCRPAAVRFVAKQGIDILTDVFRTRRCPALITRYVVCACELLTLTCPALACDTMLGWWQPSQRRRRPPSPPALPPNVIHVPGIVEPNVNFRKRDPPEEVTGSVCMTAVSAKESDVTAEAEDRTNAAADEAVPTPRNMDSTQEVTVNSGTRSHDSQSSLKQIRDEGPHSRKRMHSESRAGDAKKSKAVGDEKRKHRRSAGDQAGEGATHHNWDEEQRAEQRDRHGREKKRSRRDGPVSEAEASCPRSRDTWGEGTDFDAGEKWDNVPVQRRSEREDSCRRRGRGNSHERVRSRDPEGDDVQEWGQEADDRYVLEKESKSSRGREDRSGEREAGWRRSRWQVDERNGYQADRHCDDYDWENENPGEGETDRDKDRDVERGRGPEHRGDEGRQTTGGKGGIEKHREKSKKRKDKDRSSGKERKEKKERSRKSRDHGTGKEREHKKSRHRDKDRNKDKGEKERAKGTEKGGEPMDAEAKAEAKDELAAGDGVDEGPKSVNASQVENPPEKRQVDEDMGEALLDPEHHPASADKKENLQPDEAGNGGLAQWSQPAKHTDNAVAAGGVNKPTLPELVEETQEVGHQVECERPVTKRRKLESGVSEVKDPEGATNIEAKAVMDVEVGRETVQEGKDVFDCMARGSVIYSMLVDAMTEPRAEGVAASSRRIVQRLNAYQSMQRIHTTVERACRHGSWAQGAFGEESWVQEVASALLELSSDLEDMHLREKQEWRSYRMMPQDEGKQLGPVFEIDTCVLECFVSRRLLQALAMIIHAVRSQKLQNHETSGTGNVLTGQLATERLQAVLCGVRSVLGRLLLSTRGLGMLRHQQKHVLQLLSALESGTGRDGTVDGGQGQLSGVQGADLELAESLRGAMLCGEAVDVVLREPMHSQKLPQAVQALIEGAPAGTATRACALRARTESLEHCLKMLQSFRQLLQCTGLPDDSVTGAPTGPTTNSAADPVVTYPAAHSVLLPGCLAVPDLLLAVVRDGHATSIAWLLPKAKDLAEEVEVGLKLLEKADWEHRASKVAILGELLGRLQACSVLAEKGSLLVLEQLDDLLPKLAASAKGKEDKDGKRKRNGDVEAPLCAALLRDPQALGSVLTGLDILAVQLASLDSGQFVTSMYGADALQVMERAVRSATAGLLATAGDTQWTMMGGDTMDDLERIRHGAGAMDLALSAARSLLSLCKALRDRFAEVCSTGVLEALVELHAVLCLSSESLAAMLGKGRACCSVLQARQLVVCIMSCWIEMEWVPDLIPTLFGMNSFSTEALPTALLDPSRVFCCTCLLGDIFPKEWPPAMAGQGSTGRMPPPSNMKMRPVVARMLEPFAKHFRHVIAFGAASESQLVRGSVVRLCSRASGLGGGMGRFLAEPLVSEVAELAKSTAPAGDGRRVVEMLAALAGWPAMKAALLDLGAVSALSQLLHRAASRLEEHPDSQTTCSLVLDVLSSLTDPDICLNPLATRVERLKNDCPPTTEAAVMVTALLSSIQYLGDDAAIAASLIKQMSFEAAGRAAIQSGIGQWHASHRAATSATSPSGDRQQAAMRWAKAQLWEAGGHMLGKDNTSVAGKACRELLEMLSFTEAGEQEDQKKQGEQEDAGEDGTAPSRFKAAVQTAVRMASSTGDFSDLISKSTISEILEVRPLAFVYDTAMQLYWQRCSLQKSRTSPAKKLGRYDPQSPGAVPAAKMFSPGLATRKRPREVHKGVYSSSTKQEAPRIVHSLQVEEDARRPRKGIEGGKDVGPDVPPVLAPPRRGQEARRVRTGAGSSRPPSMHVDDFEKRNVDRPVPPPVAPAVATQPAAASVVEAAPASGQKPLEGRRSIPPAPPRPPLGPPPPGTPAAAIEQAKAPSGTPKAPSSKPDEKPDGGSVLDGQQGADTDGQGAQSEMAASTATPASAAADVKDQAGPDSPDDLSMADFKSTSETTVTVPRPQGPSMLGSDDGKHPPQGPSDRTQSVQGSKPATELGAVPGSGLAPSQPPPPPAVAPLSISIPASNSAWRGSAGSHPGSKPQGRPRSPWRRDPQGIEHDRWPARPMRRSRFGAPQAPQRPEPMQPQPMQPRPPPVPMTNSRAYLPRMPMPPLPSSGGRGRGPMGQGAHPPQGGLGRGRGRAPGLDSFGRPGRHDWDRQMATGPPLGLPPDDIVAPGLGLNSDMQPMGPRPQMFTQQMQESPRSGTPSTEVAQVAVGTCGTSGLIAPAPLPVQSGEAGSAGFAPNPVVGTGCSQQEGPPVPASAPAGDSAAAQGSGSMAPSAASIANLLRDPDRLKRLLKHHPQLTAVLQGHLGGPRPGQPPEPSGAGL</sequence>
<dbReference type="InterPro" id="IPR026736">
    <property type="entry name" value="Virilizer"/>
</dbReference>
<gene>
    <name evidence="2" type="ORF">OSTQU699_LOCUS7475</name>
</gene>
<feature type="compositionally biased region" description="Low complexity" evidence="1">
    <location>
        <begin position="2508"/>
        <end position="2534"/>
    </location>
</feature>
<proteinExistence type="predicted"/>
<feature type="compositionally biased region" description="Basic and acidic residues" evidence="1">
    <location>
        <begin position="394"/>
        <end position="406"/>
    </location>
</feature>
<dbReference type="GO" id="GO:0036396">
    <property type="term" value="C:RNA N6-methyladenosine methyltransferase complex"/>
    <property type="evidence" value="ECO:0007669"/>
    <property type="project" value="TreeGrafter"/>
</dbReference>
<feature type="compositionally biased region" description="Pro residues" evidence="1">
    <location>
        <begin position="2100"/>
        <end position="2115"/>
    </location>
</feature>
<feature type="region of interest" description="Disordered" evidence="1">
    <location>
        <begin position="393"/>
        <end position="832"/>
    </location>
</feature>
<feature type="compositionally biased region" description="Polar residues" evidence="1">
    <location>
        <begin position="2227"/>
        <end position="2237"/>
    </location>
</feature>
<feature type="compositionally biased region" description="Basic and acidic residues" evidence="1">
    <location>
        <begin position="443"/>
        <end position="474"/>
    </location>
</feature>
<feature type="region of interest" description="Disordered" evidence="1">
    <location>
        <begin position="343"/>
        <end position="363"/>
    </location>
</feature>
<keyword evidence="3" id="KW-1185">Reference proteome</keyword>
<feature type="compositionally biased region" description="Basic and acidic residues" evidence="1">
    <location>
        <begin position="2295"/>
        <end position="2308"/>
    </location>
</feature>
<dbReference type="PANTHER" id="PTHR23185">
    <property type="entry name" value="PROTEIN VIRILIZER HOMOLOG"/>
    <property type="match status" value="1"/>
</dbReference>
<feature type="compositionally biased region" description="Pro residues" evidence="1">
    <location>
        <begin position="2323"/>
        <end position="2342"/>
    </location>
</feature>
<evidence type="ECO:0000313" key="2">
    <source>
        <dbReference type="EMBL" id="CAD7702118.1"/>
    </source>
</evidence>
<dbReference type="Proteomes" id="UP000708148">
    <property type="component" value="Unassembled WGS sequence"/>
</dbReference>
<dbReference type="EMBL" id="CAJHUC010001714">
    <property type="protein sequence ID" value="CAD7702118.1"/>
    <property type="molecule type" value="Genomic_DNA"/>
</dbReference>
<feature type="compositionally biased region" description="Polar residues" evidence="1">
    <location>
        <begin position="2438"/>
        <end position="2456"/>
    </location>
</feature>
<feature type="region of interest" description="Disordered" evidence="1">
    <location>
        <begin position="1975"/>
        <end position="2456"/>
    </location>
</feature>
<dbReference type="GO" id="GO:0003723">
    <property type="term" value="F:RNA binding"/>
    <property type="evidence" value="ECO:0007669"/>
    <property type="project" value="TreeGrafter"/>
</dbReference>
<feature type="compositionally biased region" description="Basic and acidic residues" evidence="1">
    <location>
        <begin position="2051"/>
        <end position="2061"/>
    </location>
</feature>
<feature type="compositionally biased region" description="Basic and acidic residues" evidence="1">
    <location>
        <begin position="802"/>
        <end position="816"/>
    </location>
</feature>